<keyword evidence="4" id="KW-0238">DNA-binding</keyword>
<sequence length="154" mass="17952">MARAVGRVSQKFDVEVSRGKRGPGELSVIDPEYRKLSRQRAQQAAKKTRTTQLISQPQITNLRQPVEIGIRKKARDFRDPSEKRLAKPAEELTADLFRLFERQPHWVFAQLQRQTDQPLQHLKTVLMEIAVQNKRGPYKDMWELKKGYRLSGET</sequence>
<dbReference type="Proteomes" id="UP001255856">
    <property type="component" value="Unassembled WGS sequence"/>
</dbReference>
<dbReference type="Pfam" id="PF02270">
    <property type="entry name" value="TFIIF_beta"/>
    <property type="match status" value="1"/>
</dbReference>
<dbReference type="PANTHER" id="PTHR10445:SF0">
    <property type="entry name" value="GENERAL TRANSCRIPTION FACTOR IIF SUBUNIT 2"/>
    <property type="match status" value="1"/>
</dbReference>
<protein>
    <recommendedName>
        <fullName evidence="8">TFIIF beta subunit HTH domain-containing protein</fullName>
    </recommendedName>
</protein>
<evidence type="ECO:0000313" key="9">
    <source>
        <dbReference type="EMBL" id="KAK2078991.1"/>
    </source>
</evidence>
<evidence type="ECO:0000256" key="7">
    <source>
        <dbReference type="SAM" id="MobiDB-lite"/>
    </source>
</evidence>
<comment type="caution">
    <text evidence="9">The sequence shown here is derived from an EMBL/GenBank/DDBJ whole genome shotgun (WGS) entry which is preliminary data.</text>
</comment>
<evidence type="ECO:0000256" key="3">
    <source>
        <dbReference type="ARBA" id="ARBA00023015"/>
    </source>
</evidence>
<feature type="region of interest" description="Disordered" evidence="7">
    <location>
        <begin position="1"/>
        <end position="27"/>
    </location>
</feature>
<dbReference type="InterPro" id="IPR040450">
    <property type="entry name" value="TFIIF_beta_HTH"/>
</dbReference>
<organism evidence="9 10">
    <name type="scientific">Prototheca wickerhamii</name>
    <dbReference type="NCBI Taxonomy" id="3111"/>
    <lineage>
        <taxon>Eukaryota</taxon>
        <taxon>Viridiplantae</taxon>
        <taxon>Chlorophyta</taxon>
        <taxon>core chlorophytes</taxon>
        <taxon>Trebouxiophyceae</taxon>
        <taxon>Chlorellales</taxon>
        <taxon>Chlorellaceae</taxon>
        <taxon>Prototheca</taxon>
    </lineage>
</organism>
<dbReference type="GO" id="GO:0005674">
    <property type="term" value="C:transcription factor TFIIF complex"/>
    <property type="evidence" value="ECO:0007669"/>
    <property type="project" value="InterPro"/>
</dbReference>
<keyword evidence="3" id="KW-0805">Transcription regulation</keyword>
<feature type="region of interest" description="Disordered" evidence="7">
    <location>
        <begin position="39"/>
        <end position="58"/>
    </location>
</feature>
<comment type="similarity">
    <text evidence="2">Belongs to the TFIIF beta subunit family.</text>
</comment>
<dbReference type="InterPro" id="IPR036388">
    <property type="entry name" value="WH-like_DNA-bd_sf"/>
</dbReference>
<gene>
    <name evidence="9" type="ORF">QBZ16_002681</name>
</gene>
<feature type="domain" description="TFIIF beta subunit HTH" evidence="8">
    <location>
        <begin position="88"/>
        <end position="149"/>
    </location>
</feature>
<dbReference type="InterPro" id="IPR003196">
    <property type="entry name" value="TFIIF_beta"/>
</dbReference>
<comment type="subcellular location">
    <subcellularLocation>
        <location evidence="1">Nucleus</location>
    </subcellularLocation>
</comment>
<evidence type="ECO:0000256" key="6">
    <source>
        <dbReference type="ARBA" id="ARBA00023242"/>
    </source>
</evidence>
<dbReference type="SUPFAM" id="SSF46785">
    <property type="entry name" value="Winged helix' DNA-binding domain"/>
    <property type="match status" value="1"/>
</dbReference>
<dbReference type="AlphaFoldDB" id="A0AAD9MNK4"/>
<dbReference type="FunFam" id="1.10.10.10:FF:000035">
    <property type="entry name" value="General transcription factor IIF subunit 2"/>
    <property type="match status" value="1"/>
</dbReference>
<evidence type="ECO:0000256" key="5">
    <source>
        <dbReference type="ARBA" id="ARBA00023163"/>
    </source>
</evidence>
<dbReference type="InterPro" id="IPR036390">
    <property type="entry name" value="WH_DNA-bd_sf"/>
</dbReference>
<dbReference type="EMBL" id="JASFZW010000003">
    <property type="protein sequence ID" value="KAK2078991.1"/>
    <property type="molecule type" value="Genomic_DNA"/>
</dbReference>
<evidence type="ECO:0000256" key="4">
    <source>
        <dbReference type="ARBA" id="ARBA00023125"/>
    </source>
</evidence>
<accession>A0AAD9MNK4</accession>
<dbReference type="PANTHER" id="PTHR10445">
    <property type="entry name" value="GENERAL TRANSCRIPTION FACTOR IIF SUBUNIT 2"/>
    <property type="match status" value="1"/>
</dbReference>
<keyword evidence="5" id="KW-0804">Transcription</keyword>
<reference evidence="9" key="1">
    <citation type="submission" date="2021-01" db="EMBL/GenBank/DDBJ databases">
        <authorList>
            <person name="Eckstrom K.M.E."/>
        </authorList>
    </citation>
    <scope>NUCLEOTIDE SEQUENCE</scope>
    <source>
        <strain evidence="9">UVCC 0001</strain>
    </source>
</reference>
<keyword evidence="10" id="KW-1185">Reference proteome</keyword>
<evidence type="ECO:0000256" key="1">
    <source>
        <dbReference type="ARBA" id="ARBA00004123"/>
    </source>
</evidence>
<proteinExistence type="inferred from homology"/>
<name>A0AAD9MNK4_PROWI</name>
<dbReference type="GO" id="GO:0003677">
    <property type="term" value="F:DNA binding"/>
    <property type="evidence" value="ECO:0007669"/>
    <property type="project" value="UniProtKB-KW"/>
</dbReference>
<dbReference type="GO" id="GO:0006367">
    <property type="term" value="P:transcription initiation at RNA polymerase II promoter"/>
    <property type="evidence" value="ECO:0007669"/>
    <property type="project" value="InterPro"/>
</dbReference>
<keyword evidence="6" id="KW-0539">Nucleus</keyword>
<evidence type="ECO:0000259" key="8">
    <source>
        <dbReference type="Pfam" id="PF02270"/>
    </source>
</evidence>
<evidence type="ECO:0000256" key="2">
    <source>
        <dbReference type="ARBA" id="ARBA00009543"/>
    </source>
</evidence>
<dbReference type="Gene3D" id="1.10.10.10">
    <property type="entry name" value="Winged helix-like DNA-binding domain superfamily/Winged helix DNA-binding domain"/>
    <property type="match status" value="1"/>
</dbReference>
<evidence type="ECO:0000313" key="10">
    <source>
        <dbReference type="Proteomes" id="UP001255856"/>
    </source>
</evidence>